<proteinExistence type="predicted"/>
<sequence length="867" mass="97314">MPWIAGAARYLGRAFILLEKGLQEATTTLIKLCIAKRTHKRKPLRIQTPLYFHIHTPISPNLNIRIRILSLSRPKTFLRPTNDSRTSFLPLLSAAGEAVAAAREIAASPSLTICSAPALSVPVPLQASLQVNLQPSESLIIIYSTAFGFIRHLFSSTSPVSMDAVSPPCPSTPQWNYDRPFLTGQFHQEIKSTSGFAESRGNSVDIGLESEKPIGCYNASVQELIVIDDLLSALVGIEGRYISINRVKGNEDSFSFHVDGSMDLALQESSKRIFPLCKSYLVINQFVESRSQFKSGLVNHAFAAALRALLLDYQAMVAQLEHQFRLGRLSIQGLWFYCQPMMGSMQALSTVIKKASASNFVGSAVLNLLQSQAKIMAGNYLVRSLLEKMIESANSAYLGILERWVYEGVIDDPHNEFFIAENKSLQKESLTQDYDAMYWKQRYSLKDDIPSFLANSAETILTTGKCLNVMRECGHSVQVPALENSKLMNFGSNDHYLECIKSAYDFASGELLNLMKDKYDLIGKLRSIKHYLLLDQGDFLVHFMDIARDELDKSPNEISVEKLQSLLDLALRSTAAAADPLHEDVTCSVDTGSLLKRLNILKDLQTGDETLSSETDVVEEPLITGMETFSVNYKVQWPLSLVISKKALTKYQLIFRFLFHCKHVHRQLCAAWQLHQGARARDRHGTAISTSSILCRNMLKFITSLLHYLTFEVLEPNWHVMHNKLENAKSIDEVIQYHDFFMDKCLKECSLLSPILLKKFEKLKLVCLQYASATQWLMNSIEPPDSNNSIDDSSPSLENLKVLKLRKPSKKPNSPTEESSVIECVLKFEREFSGELESLRPILSSRAQAEPYLTHLAQLILGVGMDH</sequence>
<reference evidence="1 2" key="2">
    <citation type="journal article" date="2022" name="Mol. Ecol. Resour.">
        <title>The genomes of chicory, endive, great burdock and yacon provide insights into Asteraceae paleo-polyploidization history and plant inulin production.</title>
        <authorList>
            <person name="Fan W."/>
            <person name="Wang S."/>
            <person name="Wang H."/>
            <person name="Wang A."/>
            <person name="Jiang F."/>
            <person name="Liu H."/>
            <person name="Zhao H."/>
            <person name="Xu D."/>
            <person name="Zhang Y."/>
        </authorList>
    </citation>
    <scope>NUCLEOTIDE SEQUENCE [LARGE SCALE GENOMIC DNA]</scope>
    <source>
        <strain evidence="2">cv. Punajuju</strain>
        <tissue evidence="1">Leaves</tissue>
    </source>
</reference>
<evidence type="ECO:0000313" key="2">
    <source>
        <dbReference type="Proteomes" id="UP001055811"/>
    </source>
</evidence>
<dbReference type="EMBL" id="CM042014">
    <property type="protein sequence ID" value="KAI3723902.1"/>
    <property type="molecule type" value="Genomic_DNA"/>
</dbReference>
<dbReference type="Proteomes" id="UP001055811">
    <property type="component" value="Linkage Group LG06"/>
</dbReference>
<keyword evidence="2" id="KW-1185">Reference proteome</keyword>
<gene>
    <name evidence="1" type="ORF">L2E82_35664</name>
</gene>
<evidence type="ECO:0000313" key="1">
    <source>
        <dbReference type="EMBL" id="KAI3723902.1"/>
    </source>
</evidence>
<protein>
    <submittedName>
        <fullName evidence="1">Uncharacterized protein</fullName>
    </submittedName>
</protein>
<name>A0ACB9BPD2_CICIN</name>
<reference evidence="2" key="1">
    <citation type="journal article" date="2022" name="Mol. Ecol. Resour.">
        <title>The genomes of chicory, endive, great burdock and yacon provide insights into Asteraceae palaeo-polyploidization history and plant inulin production.</title>
        <authorList>
            <person name="Fan W."/>
            <person name="Wang S."/>
            <person name="Wang H."/>
            <person name="Wang A."/>
            <person name="Jiang F."/>
            <person name="Liu H."/>
            <person name="Zhao H."/>
            <person name="Xu D."/>
            <person name="Zhang Y."/>
        </authorList>
    </citation>
    <scope>NUCLEOTIDE SEQUENCE [LARGE SCALE GENOMIC DNA]</scope>
    <source>
        <strain evidence="2">cv. Punajuju</strain>
    </source>
</reference>
<organism evidence="1 2">
    <name type="scientific">Cichorium intybus</name>
    <name type="common">Chicory</name>
    <dbReference type="NCBI Taxonomy" id="13427"/>
    <lineage>
        <taxon>Eukaryota</taxon>
        <taxon>Viridiplantae</taxon>
        <taxon>Streptophyta</taxon>
        <taxon>Embryophyta</taxon>
        <taxon>Tracheophyta</taxon>
        <taxon>Spermatophyta</taxon>
        <taxon>Magnoliopsida</taxon>
        <taxon>eudicotyledons</taxon>
        <taxon>Gunneridae</taxon>
        <taxon>Pentapetalae</taxon>
        <taxon>asterids</taxon>
        <taxon>campanulids</taxon>
        <taxon>Asterales</taxon>
        <taxon>Asteraceae</taxon>
        <taxon>Cichorioideae</taxon>
        <taxon>Cichorieae</taxon>
        <taxon>Cichoriinae</taxon>
        <taxon>Cichorium</taxon>
    </lineage>
</organism>
<accession>A0ACB9BPD2</accession>
<comment type="caution">
    <text evidence="1">The sequence shown here is derived from an EMBL/GenBank/DDBJ whole genome shotgun (WGS) entry which is preliminary data.</text>
</comment>